<dbReference type="EMBL" id="RBQF01000430">
    <property type="protein sequence ID" value="RMO99103.1"/>
    <property type="molecule type" value="Genomic_DNA"/>
</dbReference>
<name>A0A3M3ZY78_PSEMA</name>
<gene>
    <name evidence="2" type="ORF">ALQ29_200075</name>
</gene>
<reference evidence="2 3" key="1">
    <citation type="submission" date="2018-08" db="EMBL/GenBank/DDBJ databases">
        <title>Recombination of ecologically and evolutionarily significant loci maintains genetic cohesion in the Pseudomonas syringae species complex.</title>
        <authorList>
            <person name="Dillon M."/>
            <person name="Thakur S."/>
            <person name="Almeida R.N.D."/>
            <person name="Weir B.S."/>
            <person name="Guttman D.S."/>
        </authorList>
    </citation>
    <scope>NUCLEOTIDE SEQUENCE [LARGE SCALE GENOMIC DNA]</scope>
    <source>
        <strain evidence="2 3">ICMP 3555</strain>
    </source>
</reference>
<evidence type="ECO:0000313" key="3">
    <source>
        <dbReference type="Proteomes" id="UP000276587"/>
    </source>
</evidence>
<dbReference type="Proteomes" id="UP000276587">
    <property type="component" value="Unassembled WGS sequence"/>
</dbReference>
<accession>A0A3M3ZY78</accession>
<dbReference type="AlphaFoldDB" id="A0A3M3ZY78"/>
<keyword evidence="3" id="KW-1185">Reference proteome</keyword>
<organism evidence="2 3">
    <name type="scientific">Pseudomonas marginalis pv. marginalis</name>
    <dbReference type="NCBI Taxonomy" id="97473"/>
    <lineage>
        <taxon>Bacteria</taxon>
        <taxon>Pseudomonadati</taxon>
        <taxon>Pseudomonadota</taxon>
        <taxon>Gammaproteobacteria</taxon>
        <taxon>Pseudomonadales</taxon>
        <taxon>Pseudomonadaceae</taxon>
        <taxon>Pseudomonas</taxon>
    </lineage>
</organism>
<dbReference type="RefSeq" id="WP_064053284.1">
    <property type="nucleotide sequence ID" value="NZ_RBPW01000049.1"/>
</dbReference>
<protein>
    <submittedName>
        <fullName evidence="2">Uncharacterized protein</fullName>
    </submittedName>
</protein>
<sequence>MKCKSISKNEWRSETAVSNRLFAEADRLNEIAYNVLNDRPTSVETVKRFQLAKDAANAKYEEAHRAWEIAKEHLKKVETSAKPERDDRENSQDD</sequence>
<evidence type="ECO:0000313" key="2">
    <source>
        <dbReference type="EMBL" id="RMO99103.1"/>
    </source>
</evidence>
<comment type="caution">
    <text evidence="2">The sequence shown here is derived from an EMBL/GenBank/DDBJ whole genome shotgun (WGS) entry which is preliminary data.</text>
</comment>
<proteinExistence type="predicted"/>
<evidence type="ECO:0000256" key="1">
    <source>
        <dbReference type="SAM" id="MobiDB-lite"/>
    </source>
</evidence>
<feature type="region of interest" description="Disordered" evidence="1">
    <location>
        <begin position="74"/>
        <end position="94"/>
    </location>
</feature>